<evidence type="ECO:0000256" key="1">
    <source>
        <dbReference type="ARBA" id="ARBA00000852"/>
    </source>
</evidence>
<evidence type="ECO:0000256" key="6">
    <source>
        <dbReference type="ARBA" id="ARBA00022691"/>
    </source>
</evidence>
<evidence type="ECO:0000256" key="4">
    <source>
        <dbReference type="ARBA" id="ARBA00022603"/>
    </source>
</evidence>
<dbReference type="CDD" id="cd02440">
    <property type="entry name" value="AdoMet_MTases"/>
    <property type="match status" value="1"/>
</dbReference>
<accession>A0A5D4XQS8</accession>
<comment type="caution">
    <text evidence="10">The sequence shown here is derived from an EMBL/GenBank/DDBJ whole genome shotgun (WGS) entry which is preliminary data.</text>
</comment>
<dbReference type="GO" id="GO:0009102">
    <property type="term" value="P:biotin biosynthetic process"/>
    <property type="evidence" value="ECO:0007669"/>
    <property type="project" value="UniProtKB-UniRule"/>
</dbReference>
<evidence type="ECO:0000256" key="7">
    <source>
        <dbReference type="ARBA" id="ARBA00022756"/>
    </source>
</evidence>
<reference evidence="10 11" key="1">
    <citation type="submission" date="2019-08" db="EMBL/GenBank/DDBJ databases">
        <title>Luteimonas viscosus sp. nov., isolated from soil of a sunflower field.</title>
        <authorList>
            <person name="Jianli Z."/>
            <person name="Ying Z."/>
        </authorList>
    </citation>
    <scope>NUCLEOTIDE SEQUENCE [LARGE SCALE GENOMIC DNA]</scope>
    <source>
        <strain evidence="10 11">XBU10</strain>
    </source>
</reference>
<proteinExistence type="inferred from homology"/>
<evidence type="ECO:0000256" key="8">
    <source>
        <dbReference type="HAMAP-Rule" id="MF_00835"/>
    </source>
</evidence>
<dbReference type="Gene3D" id="3.40.50.150">
    <property type="entry name" value="Vaccinia Virus protein VP39"/>
    <property type="match status" value="1"/>
</dbReference>
<dbReference type="UniPathway" id="UPA00078"/>
<dbReference type="Proteomes" id="UP000324973">
    <property type="component" value="Unassembled WGS sequence"/>
</dbReference>
<dbReference type="SUPFAM" id="SSF53335">
    <property type="entry name" value="S-adenosyl-L-methionine-dependent methyltransferases"/>
    <property type="match status" value="1"/>
</dbReference>
<dbReference type="RefSeq" id="WP_149102965.1">
    <property type="nucleotide sequence ID" value="NZ_VTFT01000001.1"/>
</dbReference>
<dbReference type="GO" id="GO:0032259">
    <property type="term" value="P:methylation"/>
    <property type="evidence" value="ECO:0007669"/>
    <property type="project" value="UniProtKB-KW"/>
</dbReference>
<dbReference type="GO" id="GO:0010340">
    <property type="term" value="F:carboxyl-O-methyltransferase activity"/>
    <property type="evidence" value="ECO:0007669"/>
    <property type="project" value="UniProtKB-UniRule"/>
</dbReference>
<comment type="catalytic activity">
    <reaction evidence="1 8">
        <text>malonyl-[ACP] + S-adenosyl-L-methionine = malonyl-[ACP] methyl ester + S-adenosyl-L-homocysteine</text>
        <dbReference type="Rhea" id="RHEA:17105"/>
        <dbReference type="Rhea" id="RHEA-COMP:9623"/>
        <dbReference type="Rhea" id="RHEA-COMP:9954"/>
        <dbReference type="ChEBI" id="CHEBI:57856"/>
        <dbReference type="ChEBI" id="CHEBI:59789"/>
        <dbReference type="ChEBI" id="CHEBI:78449"/>
        <dbReference type="ChEBI" id="CHEBI:78845"/>
        <dbReference type="EC" id="2.1.1.197"/>
    </reaction>
</comment>
<protein>
    <recommendedName>
        <fullName evidence="3 8">Malonyl-[acyl-carrier protein] O-methyltransferase</fullName>
        <shortName evidence="8">Malonyl-ACP O-methyltransferase</shortName>
        <ecNumber evidence="3 8">2.1.1.197</ecNumber>
    </recommendedName>
    <alternativeName>
        <fullName evidence="8">Biotin synthesis protein BioC</fullName>
    </alternativeName>
</protein>
<comment type="function">
    <text evidence="8">Converts the free carboxyl group of a malonyl-thioester to its methyl ester by transfer of a methyl group from S-adenosyl-L-methionine (SAM). It allows to synthesize pimeloyl-ACP via the fatty acid synthetic pathway.</text>
</comment>
<evidence type="ECO:0000256" key="2">
    <source>
        <dbReference type="ARBA" id="ARBA00004746"/>
    </source>
</evidence>
<dbReference type="PANTHER" id="PTHR13090">
    <property type="entry name" value="ARGININE-HYDROXYLASE NDUFAF5, MITOCHONDRIAL"/>
    <property type="match status" value="1"/>
</dbReference>
<evidence type="ECO:0000313" key="10">
    <source>
        <dbReference type="EMBL" id="TYT26414.1"/>
    </source>
</evidence>
<dbReference type="Pfam" id="PF08241">
    <property type="entry name" value="Methyltransf_11"/>
    <property type="match status" value="1"/>
</dbReference>
<comment type="similarity">
    <text evidence="8">Belongs to the methyltransferase superfamily.</text>
</comment>
<sequence>MSRETPPLFDARQVRRSFSRASAGYASAAALQREIEARLLESLDLLALVPGRDARWSPGLVLDVGSGPGHAAQAMRERWPKARIVALDLALPMLRQVQPRSGWNPLRMPVDRVCADLRALPLADASVDVLFSNLCLQWIDDLPAAFAGFRRVLRPGGLLLCSTFGPDTLWELREAFARADDEAPHVSPFASIAQFGDALMHAGFRDPVLDRDLLMRGHADLPALMRDLRAIGATNALHARRHTLTGRARFAAAAAAYEPLRGAGLADAQAALLPASWEVITALAWAPEPGAPIRGREGELASFPADRIRVRRRD</sequence>
<dbReference type="PANTHER" id="PTHR13090:SF1">
    <property type="entry name" value="ARGININE-HYDROXYLASE NDUFAF5, MITOCHONDRIAL"/>
    <property type="match status" value="1"/>
</dbReference>
<dbReference type="OrthoDB" id="9760689at2"/>
<evidence type="ECO:0000313" key="11">
    <source>
        <dbReference type="Proteomes" id="UP000324973"/>
    </source>
</evidence>
<keyword evidence="6 8" id="KW-0949">S-adenosyl-L-methionine</keyword>
<dbReference type="GO" id="GO:0008757">
    <property type="term" value="F:S-adenosylmethionine-dependent methyltransferase activity"/>
    <property type="evidence" value="ECO:0007669"/>
    <property type="project" value="InterPro"/>
</dbReference>
<keyword evidence="5 8" id="KW-0808">Transferase</keyword>
<evidence type="ECO:0000259" key="9">
    <source>
        <dbReference type="Pfam" id="PF08241"/>
    </source>
</evidence>
<gene>
    <name evidence="8 10" type="primary">bioC</name>
    <name evidence="10" type="ORF">FZO89_09165</name>
</gene>
<dbReference type="HAMAP" id="MF_00835">
    <property type="entry name" value="BioC"/>
    <property type="match status" value="1"/>
</dbReference>
<dbReference type="InterPro" id="IPR050602">
    <property type="entry name" value="Malonyl-ACP_OMT"/>
</dbReference>
<dbReference type="AlphaFoldDB" id="A0A5D4XQS8"/>
<keyword evidence="4 8" id="KW-0489">Methyltransferase</keyword>
<evidence type="ECO:0000256" key="5">
    <source>
        <dbReference type="ARBA" id="ARBA00022679"/>
    </source>
</evidence>
<dbReference type="InterPro" id="IPR029063">
    <property type="entry name" value="SAM-dependent_MTases_sf"/>
</dbReference>
<name>A0A5D4XQS8_9GAMM</name>
<comment type="pathway">
    <text evidence="2 8">Cofactor biosynthesis; biotin biosynthesis.</text>
</comment>
<dbReference type="GO" id="GO:0102130">
    <property type="term" value="F:malonyl-CoA methyltransferase activity"/>
    <property type="evidence" value="ECO:0007669"/>
    <property type="project" value="UniProtKB-EC"/>
</dbReference>
<dbReference type="InterPro" id="IPR011814">
    <property type="entry name" value="BioC"/>
</dbReference>
<dbReference type="InterPro" id="IPR013216">
    <property type="entry name" value="Methyltransf_11"/>
</dbReference>
<organism evidence="10 11">
    <name type="scientific">Luteimonas viscosa</name>
    <dbReference type="NCBI Taxonomy" id="1132694"/>
    <lineage>
        <taxon>Bacteria</taxon>
        <taxon>Pseudomonadati</taxon>
        <taxon>Pseudomonadota</taxon>
        <taxon>Gammaproteobacteria</taxon>
        <taxon>Lysobacterales</taxon>
        <taxon>Lysobacteraceae</taxon>
        <taxon>Luteimonas</taxon>
    </lineage>
</organism>
<dbReference type="EMBL" id="VTFT01000001">
    <property type="protein sequence ID" value="TYT26414.1"/>
    <property type="molecule type" value="Genomic_DNA"/>
</dbReference>
<keyword evidence="7 8" id="KW-0093">Biotin biosynthesis</keyword>
<evidence type="ECO:0000256" key="3">
    <source>
        <dbReference type="ARBA" id="ARBA00012327"/>
    </source>
</evidence>
<dbReference type="NCBIfam" id="TIGR02072">
    <property type="entry name" value="BioC"/>
    <property type="match status" value="1"/>
</dbReference>
<dbReference type="EC" id="2.1.1.197" evidence="3 8"/>
<keyword evidence="11" id="KW-1185">Reference proteome</keyword>
<feature type="domain" description="Methyltransferase type 11" evidence="9">
    <location>
        <begin position="62"/>
        <end position="161"/>
    </location>
</feature>